<evidence type="ECO:0000256" key="1">
    <source>
        <dbReference type="SAM" id="MobiDB-lite"/>
    </source>
</evidence>
<gene>
    <name evidence="2" type="ORF">BJ122_102238</name>
</gene>
<sequence>MFDASKFNPLEDGPMGDFIPPEWTGPHAGKRLAEAFQTLAGVPIKAHGAMVTAWPDYVRDAADEISDEGEQRQPQRRRFAPAEISHMEEAISWPSRILGGVPAQMRIVQLIAIARAFSRDDDELLRRQERLCQRRGWYLPTVLRQNRRGLQMVAWALNREGLQPW</sequence>
<dbReference type="RefSeq" id="WP_110779649.1">
    <property type="nucleotide sequence ID" value="NZ_QJTI01000002.1"/>
</dbReference>
<feature type="region of interest" description="Disordered" evidence="1">
    <location>
        <begin position="1"/>
        <end position="24"/>
    </location>
</feature>
<dbReference type="OrthoDB" id="8230845at2"/>
<keyword evidence="3" id="KW-1185">Reference proteome</keyword>
<name>A0A318TJG5_9BRAD</name>
<dbReference type="EMBL" id="QJTI01000002">
    <property type="protein sequence ID" value="PYF05012.1"/>
    <property type="molecule type" value="Genomic_DNA"/>
</dbReference>
<comment type="caution">
    <text evidence="2">The sequence shown here is derived from an EMBL/GenBank/DDBJ whole genome shotgun (WGS) entry which is preliminary data.</text>
</comment>
<dbReference type="Proteomes" id="UP000248148">
    <property type="component" value="Unassembled WGS sequence"/>
</dbReference>
<proteinExistence type="predicted"/>
<dbReference type="AlphaFoldDB" id="A0A318TJG5"/>
<organism evidence="2 3">
    <name type="scientific">Rhodopseudomonas faecalis</name>
    <dbReference type="NCBI Taxonomy" id="99655"/>
    <lineage>
        <taxon>Bacteria</taxon>
        <taxon>Pseudomonadati</taxon>
        <taxon>Pseudomonadota</taxon>
        <taxon>Alphaproteobacteria</taxon>
        <taxon>Hyphomicrobiales</taxon>
        <taxon>Nitrobacteraceae</taxon>
        <taxon>Rhodopseudomonas</taxon>
    </lineage>
</organism>
<accession>A0A318TJG5</accession>
<protein>
    <submittedName>
        <fullName evidence="2">Uncharacterized protein</fullName>
    </submittedName>
</protein>
<evidence type="ECO:0000313" key="3">
    <source>
        <dbReference type="Proteomes" id="UP000248148"/>
    </source>
</evidence>
<evidence type="ECO:0000313" key="2">
    <source>
        <dbReference type="EMBL" id="PYF05012.1"/>
    </source>
</evidence>
<reference evidence="2 3" key="1">
    <citation type="submission" date="2018-06" db="EMBL/GenBank/DDBJ databases">
        <title>Genomic Encyclopedia of Archaeal and Bacterial Type Strains, Phase II (KMG-II): from individual species to whole genera.</title>
        <authorList>
            <person name="Goeker M."/>
        </authorList>
    </citation>
    <scope>NUCLEOTIDE SEQUENCE [LARGE SCALE GENOMIC DNA]</scope>
    <source>
        <strain evidence="2 3">JCM 11668</strain>
    </source>
</reference>